<dbReference type="Proteomes" id="UP000230233">
    <property type="component" value="Chromosome I"/>
</dbReference>
<gene>
    <name evidence="3" type="primary">Cnig_chr_I.g72</name>
    <name evidence="3" type="ORF">B9Z55_000072</name>
</gene>
<evidence type="ECO:0000313" key="4">
    <source>
        <dbReference type="Proteomes" id="UP000230233"/>
    </source>
</evidence>
<keyword evidence="4" id="KW-1185">Reference proteome</keyword>
<reference evidence="4" key="1">
    <citation type="submission" date="2017-10" db="EMBL/GenBank/DDBJ databases">
        <title>Rapid genome shrinkage in a self-fertile nematode reveals novel sperm competition proteins.</title>
        <authorList>
            <person name="Yin D."/>
            <person name="Schwarz E.M."/>
            <person name="Thomas C.G."/>
            <person name="Felde R.L."/>
            <person name="Korf I.F."/>
            <person name="Cutter A.D."/>
            <person name="Schartner C.M."/>
            <person name="Ralston E.J."/>
            <person name="Meyer B.J."/>
            <person name="Haag E.S."/>
        </authorList>
    </citation>
    <scope>NUCLEOTIDE SEQUENCE [LARGE SCALE GENOMIC DNA]</scope>
    <source>
        <strain evidence="4">JU1422</strain>
    </source>
</reference>
<accession>A0A2G5VUW9</accession>
<protein>
    <recommendedName>
        <fullName evidence="2">NTF2-like domain-containing protein</fullName>
    </recommendedName>
</protein>
<dbReference type="Pfam" id="PF26530">
    <property type="entry name" value="NTF2_3"/>
    <property type="match status" value="1"/>
</dbReference>
<dbReference type="AlphaFoldDB" id="A0A2G5VUW9"/>
<dbReference type="PANTHER" id="PTHR33940:SF1">
    <property type="entry name" value="APOLIPOPHORIN-RELATED"/>
    <property type="match status" value="1"/>
</dbReference>
<organism evidence="3 4">
    <name type="scientific">Caenorhabditis nigoni</name>
    <dbReference type="NCBI Taxonomy" id="1611254"/>
    <lineage>
        <taxon>Eukaryota</taxon>
        <taxon>Metazoa</taxon>
        <taxon>Ecdysozoa</taxon>
        <taxon>Nematoda</taxon>
        <taxon>Chromadorea</taxon>
        <taxon>Rhabditida</taxon>
        <taxon>Rhabditina</taxon>
        <taxon>Rhabditomorpha</taxon>
        <taxon>Rhabditoidea</taxon>
        <taxon>Rhabditidae</taxon>
        <taxon>Peloderinae</taxon>
        <taxon>Caenorhabditis</taxon>
    </lineage>
</organism>
<evidence type="ECO:0000259" key="2">
    <source>
        <dbReference type="Pfam" id="PF26530"/>
    </source>
</evidence>
<feature type="domain" description="NTF2-like" evidence="2">
    <location>
        <begin position="36"/>
        <end position="78"/>
    </location>
</feature>
<name>A0A2G5VUW9_9PELO</name>
<dbReference type="InterPro" id="IPR058721">
    <property type="entry name" value="NTF2_3"/>
</dbReference>
<feature type="signal peptide" evidence="1">
    <location>
        <begin position="1"/>
        <end position="18"/>
    </location>
</feature>
<sequence length="85" mass="9572">MWKQSSILLLFLVGASWAFVPDDPEFAFFGSDGPVEVAQKFLDRIKRSVDSRDVAVISGLFNPGFEFKGCKGDYDKGELSWVFRC</sequence>
<proteinExistence type="predicted"/>
<evidence type="ECO:0000313" key="3">
    <source>
        <dbReference type="EMBL" id="PIC55447.1"/>
    </source>
</evidence>
<dbReference type="STRING" id="1611254.A0A2G5VUW9"/>
<feature type="chain" id="PRO_5013680575" description="NTF2-like domain-containing protein" evidence="1">
    <location>
        <begin position="19"/>
        <end position="85"/>
    </location>
</feature>
<dbReference type="EMBL" id="PDUG01000001">
    <property type="protein sequence ID" value="PIC55447.1"/>
    <property type="molecule type" value="Genomic_DNA"/>
</dbReference>
<dbReference type="PANTHER" id="PTHR33940">
    <property type="entry name" value="PROTEIN CBG13625"/>
    <property type="match status" value="1"/>
</dbReference>
<keyword evidence="1" id="KW-0732">Signal</keyword>
<comment type="caution">
    <text evidence="3">The sequence shown here is derived from an EMBL/GenBank/DDBJ whole genome shotgun (WGS) entry which is preliminary data.</text>
</comment>
<evidence type="ECO:0000256" key="1">
    <source>
        <dbReference type="SAM" id="SignalP"/>
    </source>
</evidence>